<sequence length="230" mass="24593">MSTLSHLRKPAALSLPIAAAYLPLGMALGLFVDSSGLAPYWAPIMGATIFAGSMEFVVVALLLQHQTLPAVFLTTLTVNFRHVFYGLSLPVTRLVPFPAKLYGVFALTDETYSVISSRRGKTLDGHQITGLQILTQCWWVGGTAIGALAGSFIPPSVGGFEFALVALFLVLSAEELLSLEHGEVLVYLALAIIVGAAAHLLSGARVFLPVSLCSYVLLLIAHYFARGQYE</sequence>
<evidence type="ECO:0000256" key="3">
    <source>
        <dbReference type="ARBA" id="ARBA00022448"/>
    </source>
</evidence>
<dbReference type="Pfam" id="PF03591">
    <property type="entry name" value="AzlC"/>
    <property type="match status" value="1"/>
</dbReference>
<dbReference type="PANTHER" id="PTHR34979">
    <property type="entry name" value="INNER MEMBRANE PROTEIN YGAZ"/>
    <property type="match status" value="1"/>
</dbReference>
<feature type="transmembrane region" description="Helical" evidence="8">
    <location>
        <begin position="12"/>
        <end position="32"/>
    </location>
</feature>
<evidence type="ECO:0000256" key="2">
    <source>
        <dbReference type="ARBA" id="ARBA00010735"/>
    </source>
</evidence>
<dbReference type="GO" id="GO:0005886">
    <property type="term" value="C:plasma membrane"/>
    <property type="evidence" value="ECO:0007669"/>
    <property type="project" value="UniProtKB-SubCell"/>
</dbReference>
<dbReference type="PANTHER" id="PTHR34979:SF1">
    <property type="entry name" value="INNER MEMBRANE PROTEIN YGAZ"/>
    <property type="match status" value="1"/>
</dbReference>
<dbReference type="AlphaFoldDB" id="A0A084IGC3"/>
<accession>A0A084IGC3</accession>
<keyword evidence="4" id="KW-1003">Cell membrane</keyword>
<comment type="similarity">
    <text evidence="2">Belongs to the AzlC family.</text>
</comment>
<keyword evidence="10" id="KW-1185">Reference proteome</keyword>
<evidence type="ECO:0000256" key="8">
    <source>
        <dbReference type="SAM" id="Phobius"/>
    </source>
</evidence>
<reference evidence="9 10" key="1">
    <citation type="submission" date="2013-03" db="EMBL/GenBank/DDBJ databases">
        <title>Salinisphaera hydrothermalis C41B8 Genome Sequencing.</title>
        <authorList>
            <person name="Li C."/>
            <person name="Lai Q."/>
            <person name="Shao Z."/>
        </authorList>
    </citation>
    <scope>NUCLEOTIDE SEQUENCE [LARGE SCALE GENOMIC DNA]</scope>
    <source>
        <strain evidence="9 10">C41B8</strain>
    </source>
</reference>
<dbReference type="EMBL" id="APNK01000056">
    <property type="protein sequence ID" value="KEZ75757.1"/>
    <property type="molecule type" value="Genomic_DNA"/>
</dbReference>
<comment type="subcellular location">
    <subcellularLocation>
        <location evidence="1">Cell membrane</location>
        <topology evidence="1">Multi-pass membrane protein</topology>
    </subcellularLocation>
</comment>
<evidence type="ECO:0000256" key="6">
    <source>
        <dbReference type="ARBA" id="ARBA00022989"/>
    </source>
</evidence>
<organism evidence="9 10">
    <name type="scientific">Salinisphaera hydrothermalis (strain C41B8)</name>
    <dbReference type="NCBI Taxonomy" id="1304275"/>
    <lineage>
        <taxon>Bacteria</taxon>
        <taxon>Pseudomonadati</taxon>
        <taxon>Pseudomonadota</taxon>
        <taxon>Gammaproteobacteria</taxon>
        <taxon>Salinisphaerales</taxon>
        <taxon>Salinisphaeraceae</taxon>
        <taxon>Salinisphaera</taxon>
    </lineage>
</organism>
<evidence type="ECO:0000313" key="10">
    <source>
        <dbReference type="Proteomes" id="UP000028302"/>
    </source>
</evidence>
<feature type="transmembrane region" description="Helical" evidence="8">
    <location>
        <begin position="38"/>
        <end position="63"/>
    </location>
</feature>
<dbReference type="OrthoDB" id="3177005at2"/>
<dbReference type="Proteomes" id="UP000028302">
    <property type="component" value="Unassembled WGS sequence"/>
</dbReference>
<dbReference type="GO" id="GO:1903785">
    <property type="term" value="P:L-valine transmembrane transport"/>
    <property type="evidence" value="ECO:0007669"/>
    <property type="project" value="TreeGrafter"/>
</dbReference>
<feature type="transmembrane region" description="Helical" evidence="8">
    <location>
        <begin position="184"/>
        <end position="201"/>
    </location>
</feature>
<feature type="transmembrane region" description="Helical" evidence="8">
    <location>
        <begin position="207"/>
        <end position="225"/>
    </location>
</feature>
<evidence type="ECO:0000313" key="9">
    <source>
        <dbReference type="EMBL" id="KEZ75757.1"/>
    </source>
</evidence>
<keyword evidence="7 8" id="KW-0472">Membrane</keyword>
<proteinExistence type="inferred from homology"/>
<dbReference type="eggNOG" id="COG1296">
    <property type="taxonomic scope" value="Bacteria"/>
</dbReference>
<comment type="caution">
    <text evidence="9">The sequence shown here is derived from an EMBL/GenBank/DDBJ whole genome shotgun (WGS) entry which is preliminary data.</text>
</comment>
<dbReference type="RefSeq" id="WP_051883770.1">
    <property type="nucleotide sequence ID" value="NZ_APNK01000056.1"/>
</dbReference>
<keyword evidence="6 8" id="KW-1133">Transmembrane helix</keyword>
<evidence type="ECO:0000256" key="7">
    <source>
        <dbReference type="ARBA" id="ARBA00023136"/>
    </source>
</evidence>
<keyword evidence="3" id="KW-0813">Transport</keyword>
<feature type="transmembrane region" description="Helical" evidence="8">
    <location>
        <begin position="159"/>
        <end position="177"/>
    </location>
</feature>
<name>A0A084IGC3_SALHC</name>
<dbReference type="InterPro" id="IPR011606">
    <property type="entry name" value="Brnchd-chn_aa_trnsp_permease"/>
</dbReference>
<protein>
    <submittedName>
        <fullName evidence="9">AzlC family protein</fullName>
    </submittedName>
</protein>
<dbReference type="STRING" id="1304275.C41B8_18432"/>
<evidence type="ECO:0000256" key="5">
    <source>
        <dbReference type="ARBA" id="ARBA00022692"/>
    </source>
</evidence>
<evidence type="ECO:0000256" key="1">
    <source>
        <dbReference type="ARBA" id="ARBA00004651"/>
    </source>
</evidence>
<evidence type="ECO:0000256" key="4">
    <source>
        <dbReference type="ARBA" id="ARBA00022475"/>
    </source>
</evidence>
<gene>
    <name evidence="9" type="ORF">C41B8_18432</name>
</gene>
<keyword evidence="5 8" id="KW-0812">Transmembrane</keyword>